<feature type="domain" description="NGO1945-like C-terminal" evidence="2">
    <location>
        <begin position="148"/>
        <end position="242"/>
    </location>
</feature>
<comment type="caution">
    <text evidence="3">The sequence shown here is derived from an EMBL/GenBank/DDBJ whole genome shotgun (WGS) entry which is preliminary data.</text>
</comment>
<name>A0A0A0BGE7_9GAMM</name>
<dbReference type="Gene3D" id="3.90.930.50">
    <property type="match status" value="1"/>
</dbReference>
<feature type="domain" description="Putative DNA-binding" evidence="1">
    <location>
        <begin position="10"/>
        <end position="96"/>
    </location>
</feature>
<dbReference type="Proteomes" id="UP000029999">
    <property type="component" value="Unassembled WGS sequence"/>
</dbReference>
<dbReference type="EMBL" id="JRQD01000003">
    <property type="protein sequence ID" value="KGM06960.1"/>
    <property type="molecule type" value="Genomic_DNA"/>
</dbReference>
<gene>
    <name evidence="3" type="ORF">LP43_1455</name>
</gene>
<accession>A0A0A0BGE7</accession>
<dbReference type="InterPro" id="IPR054098">
    <property type="entry name" value="NGO1945-like_C"/>
</dbReference>
<evidence type="ECO:0000259" key="1">
    <source>
        <dbReference type="Pfam" id="PF09836"/>
    </source>
</evidence>
<organism evidence="3 4">
    <name type="scientific">Methylophaga thiooxydans</name>
    <dbReference type="NCBI Taxonomy" id="392484"/>
    <lineage>
        <taxon>Bacteria</taxon>
        <taxon>Pseudomonadati</taxon>
        <taxon>Pseudomonadota</taxon>
        <taxon>Gammaproteobacteria</taxon>
        <taxon>Thiotrichales</taxon>
        <taxon>Piscirickettsiaceae</taxon>
        <taxon>Methylophaga</taxon>
    </lineage>
</organism>
<dbReference type="InterPro" id="IPR044922">
    <property type="entry name" value="DUF2063_N_sf"/>
</dbReference>
<protein>
    <submittedName>
        <fullName evidence="3">Uncharacterized protein</fullName>
    </submittedName>
</protein>
<reference evidence="3 4" key="1">
    <citation type="submission" date="2014-09" db="EMBL/GenBank/DDBJ databases">
        <authorList>
            <person name="Grob C."/>
            <person name="Taubert M."/>
            <person name="Howat A.M."/>
            <person name="Burns O.J."/>
            <person name="Dixon J.L."/>
            <person name="Chen Y."/>
            <person name="Murrell J.C."/>
        </authorList>
    </citation>
    <scope>NUCLEOTIDE SEQUENCE [LARGE SCALE GENOMIC DNA]</scope>
    <source>
        <strain evidence="3">L4</strain>
    </source>
</reference>
<evidence type="ECO:0000313" key="3">
    <source>
        <dbReference type="EMBL" id="KGM06960.1"/>
    </source>
</evidence>
<dbReference type="AlphaFoldDB" id="A0A0A0BGE7"/>
<dbReference type="Pfam" id="PF09836">
    <property type="entry name" value="DUF2063"/>
    <property type="match status" value="1"/>
</dbReference>
<sequence length="252" mass="28678">MSHMVESYKQTQYQFAAHIRDPEHQKAPDNIESRRMAIYRDLFFNNINGTLKNAFPVIRTLFSEEKWLAMVRDFMIKHQCKTPLFVEIAREFIAYLETERVAEDDPAFLAELAHYEWVELALSIAEADFIITPLTDDDDPLSVSLKLSPLAWLLVYQYPVHQIAPDNQPEQAAETPVCLLVQRNADDEVKFIALNAVSARLLALLDEGKSGHDAAAEIAKEMQHPNPDVVMQGATQMIVDWVSRGILLKQDA</sequence>
<evidence type="ECO:0000259" key="2">
    <source>
        <dbReference type="Pfam" id="PF22106"/>
    </source>
</evidence>
<dbReference type="Gene3D" id="1.10.150.690">
    <property type="entry name" value="DUF2063"/>
    <property type="match status" value="1"/>
</dbReference>
<evidence type="ECO:0000313" key="4">
    <source>
        <dbReference type="Proteomes" id="UP000029999"/>
    </source>
</evidence>
<proteinExistence type="predicted"/>
<dbReference type="Pfam" id="PF22106">
    <property type="entry name" value="NGO1945_C"/>
    <property type="match status" value="1"/>
</dbReference>
<dbReference type="STRING" id="392484.LP43_1455"/>
<dbReference type="InterPro" id="IPR018640">
    <property type="entry name" value="DUF2063"/>
</dbReference>